<evidence type="ECO:0000313" key="3">
    <source>
        <dbReference type="Proteomes" id="UP000217141"/>
    </source>
</evidence>
<dbReference type="SUPFAM" id="SSF51735">
    <property type="entry name" value="NAD(P)-binding Rossmann-fold domains"/>
    <property type="match status" value="1"/>
</dbReference>
<evidence type="ECO:0000259" key="1">
    <source>
        <dbReference type="Pfam" id="PF01370"/>
    </source>
</evidence>
<dbReference type="InterPro" id="IPR001509">
    <property type="entry name" value="Epimerase_deHydtase"/>
</dbReference>
<feature type="domain" description="NAD-dependent epimerase/dehydratase" evidence="1">
    <location>
        <begin position="9"/>
        <end position="228"/>
    </location>
</feature>
<organism evidence="2 3">
    <name type="scientific">Sphingobium xenophagum</name>
    <dbReference type="NCBI Taxonomy" id="121428"/>
    <lineage>
        <taxon>Bacteria</taxon>
        <taxon>Pseudomonadati</taxon>
        <taxon>Pseudomonadota</taxon>
        <taxon>Alphaproteobacteria</taxon>
        <taxon>Sphingomonadales</taxon>
        <taxon>Sphingomonadaceae</taxon>
        <taxon>Sphingobium</taxon>
    </lineage>
</organism>
<protein>
    <submittedName>
        <fullName evidence="2">NAD(P)-dependent oxidoreductase</fullName>
    </submittedName>
</protein>
<sequence length="301" mass="32696">MTDTRSDRILLTGATGFIGRQVLRNLPSDADIHCTTRETGGADVGTWHNIDLRSSGACAALIDTLKPDILIHCAWTTAHGAFWHDPQNAAWLEAGMALFDAFVRQGGRRIVACGTCAEYSGHSTAPRREDETIEPGQIPFPYGRAKFALLQHLRSLDVSHAWVRIFNAYGESEDPRRLVPSVLRALTAGEPALCSSGTQIRDFLDVRDLGTAIARLGASDLEGVVNLGSGEHKTIAEIVETLGGIVKRPDLVRLGALRDREGEPHLLVPDITRQTKELGFVPRITLPRGLVDAAKASLEKN</sequence>
<accession>A0A249MUB5</accession>
<dbReference type="EMBL" id="CP022745">
    <property type="protein sequence ID" value="ASY44951.1"/>
    <property type="molecule type" value="Genomic_DNA"/>
</dbReference>
<dbReference type="AlphaFoldDB" id="A0A249MUB5"/>
<dbReference type="KEGG" id="shyd:CJD35_11235"/>
<dbReference type="Gene3D" id="3.40.50.720">
    <property type="entry name" value="NAD(P)-binding Rossmann-like Domain"/>
    <property type="match status" value="1"/>
</dbReference>
<dbReference type="Pfam" id="PF01370">
    <property type="entry name" value="Epimerase"/>
    <property type="match status" value="1"/>
</dbReference>
<dbReference type="PANTHER" id="PTHR43245:SF13">
    <property type="entry name" value="UDP-D-APIOSE_UDP-D-XYLOSE SYNTHASE 2"/>
    <property type="match status" value="1"/>
</dbReference>
<dbReference type="Proteomes" id="UP000217141">
    <property type="component" value="Chromosome I"/>
</dbReference>
<name>A0A249MUB5_SPHXE</name>
<dbReference type="PANTHER" id="PTHR43245">
    <property type="entry name" value="BIFUNCTIONAL POLYMYXIN RESISTANCE PROTEIN ARNA"/>
    <property type="match status" value="1"/>
</dbReference>
<evidence type="ECO:0000313" key="2">
    <source>
        <dbReference type="EMBL" id="ASY44951.1"/>
    </source>
</evidence>
<dbReference type="RefSeq" id="WP_026002291.1">
    <property type="nucleotide sequence ID" value="NZ_CP076556.1"/>
</dbReference>
<proteinExistence type="predicted"/>
<dbReference type="InterPro" id="IPR050177">
    <property type="entry name" value="Lipid_A_modif_metabolic_enz"/>
</dbReference>
<reference evidence="2 3" key="1">
    <citation type="submission" date="2017-08" db="EMBL/GenBank/DDBJ databases">
        <title>Whole Genome Sequence of Sphingobium hydrophobicum C1: Insights into Adaption to the Electronic-waste Contaminated Sediment.</title>
        <authorList>
            <person name="Song D."/>
            <person name="Chen X."/>
            <person name="Xu M."/>
        </authorList>
    </citation>
    <scope>NUCLEOTIDE SEQUENCE [LARGE SCALE GENOMIC DNA]</scope>
    <source>
        <strain evidence="2 3">C1</strain>
    </source>
</reference>
<gene>
    <name evidence="2" type="ORF">CJD35_11235</name>
</gene>
<dbReference type="InterPro" id="IPR036291">
    <property type="entry name" value="NAD(P)-bd_dom_sf"/>
</dbReference>